<name>Q8LX81_9DIPT</name>
<reference evidence="1" key="1">
    <citation type="submission" date="2002-08" db="EMBL/GenBank/DDBJ databases">
        <title>Phylogenetics of pond and lake lifestyles in Chaoborus midge larvae.</title>
        <authorList>
            <person name="Berendonk T.U."/>
        </authorList>
    </citation>
    <scope>NUCLEOTIDE SEQUENCE</scope>
</reference>
<geneLocation type="mitochondrion" evidence="1"/>
<proteinExistence type="predicted"/>
<keyword evidence="1" id="KW-0496">Mitochondrion</keyword>
<evidence type="ECO:0000313" key="1">
    <source>
        <dbReference type="EMBL" id="CAD44499.1"/>
    </source>
</evidence>
<protein>
    <submittedName>
        <fullName evidence="1">Cytochrome oxidase II</fullName>
    </submittedName>
</protein>
<dbReference type="EMBL" id="AJ427615">
    <property type="protein sequence ID" value="CAD44499.1"/>
    <property type="molecule type" value="Genomic_DNA"/>
</dbReference>
<dbReference type="AlphaFoldDB" id="Q8LX81"/>
<feature type="non-terminal residue" evidence="1">
    <location>
        <position position="97"/>
    </location>
</feature>
<sequence>MFELPLLTNLFFFLKKILYGSMVPWILASNMKIFLFCLKMNGYMSLLSITSQSFTLNSAIKFFSWSHNINFNNNYNFSKMCNINNIFLLFYKPMFAT</sequence>
<accession>Q8LX81</accession>
<gene>
    <name evidence="1" type="primary">COII</name>
</gene>
<organism evidence="1">
    <name type="scientific">Chaoborus obscuripes</name>
    <dbReference type="NCBI Taxonomy" id="204562"/>
    <lineage>
        <taxon>Eukaryota</taxon>
        <taxon>Metazoa</taxon>
        <taxon>Ecdysozoa</taxon>
        <taxon>Arthropoda</taxon>
        <taxon>Hexapoda</taxon>
        <taxon>Insecta</taxon>
        <taxon>Pterygota</taxon>
        <taxon>Neoptera</taxon>
        <taxon>Endopterygota</taxon>
        <taxon>Diptera</taxon>
        <taxon>Nematocera</taxon>
        <taxon>Culicoidea</taxon>
        <taxon>Chaoboridae</taxon>
        <taxon>Chaoborus</taxon>
    </lineage>
</organism>